<organism evidence="1 2">
    <name type="scientific">Diphasiastrum complanatum</name>
    <name type="common">Issler's clubmoss</name>
    <name type="synonym">Lycopodium complanatum</name>
    <dbReference type="NCBI Taxonomy" id="34168"/>
    <lineage>
        <taxon>Eukaryota</taxon>
        <taxon>Viridiplantae</taxon>
        <taxon>Streptophyta</taxon>
        <taxon>Embryophyta</taxon>
        <taxon>Tracheophyta</taxon>
        <taxon>Lycopodiopsida</taxon>
        <taxon>Lycopodiales</taxon>
        <taxon>Lycopodiaceae</taxon>
        <taxon>Lycopodioideae</taxon>
        <taxon>Diphasiastrum</taxon>
    </lineage>
</organism>
<accession>A0ACC2CVC8</accession>
<evidence type="ECO:0000313" key="1">
    <source>
        <dbReference type="EMBL" id="KAJ7545935.1"/>
    </source>
</evidence>
<dbReference type="EMBL" id="CM055099">
    <property type="protein sequence ID" value="KAJ7545935.1"/>
    <property type="molecule type" value="Genomic_DNA"/>
</dbReference>
<sequence>MRLAYFLHNSQETALVNITLPPFEFGIKQVSYTTLVWHYFHKENEQSWSLNEKERINFCMNYSEVNYVMDLKSKGLKLKEETSEVAAKIRQEMQVHIIYLKSQRNASAHVFSTVVRQKTSAHHREVSHPKVRTLLDVAVPDLSFEYGRELLHLLQSLTTKPPEEFKSLHVCFPIQSRFLKFVLENRKYDHQGPAPNYPSLPQFP</sequence>
<dbReference type="Proteomes" id="UP001162992">
    <property type="component" value="Chromosome 8"/>
</dbReference>
<gene>
    <name evidence="1" type="ORF">O6H91_08G017000</name>
</gene>
<keyword evidence="2" id="KW-1185">Reference proteome</keyword>
<protein>
    <submittedName>
        <fullName evidence="1">Uncharacterized protein</fullName>
    </submittedName>
</protein>
<reference evidence="2" key="1">
    <citation type="journal article" date="2024" name="Proc. Natl. Acad. Sci. U.S.A.">
        <title>Extraordinary preservation of gene collinearity over three hundred million years revealed in homosporous lycophytes.</title>
        <authorList>
            <person name="Li C."/>
            <person name="Wickell D."/>
            <person name="Kuo L.Y."/>
            <person name="Chen X."/>
            <person name="Nie B."/>
            <person name="Liao X."/>
            <person name="Peng D."/>
            <person name="Ji J."/>
            <person name="Jenkins J."/>
            <person name="Williams M."/>
            <person name="Shu S."/>
            <person name="Plott C."/>
            <person name="Barry K."/>
            <person name="Rajasekar S."/>
            <person name="Grimwood J."/>
            <person name="Han X."/>
            <person name="Sun S."/>
            <person name="Hou Z."/>
            <person name="He W."/>
            <person name="Dai G."/>
            <person name="Sun C."/>
            <person name="Schmutz J."/>
            <person name="Leebens-Mack J.H."/>
            <person name="Li F.W."/>
            <person name="Wang L."/>
        </authorList>
    </citation>
    <scope>NUCLEOTIDE SEQUENCE [LARGE SCALE GENOMIC DNA]</scope>
    <source>
        <strain evidence="2">cv. PW_Plant_1</strain>
    </source>
</reference>
<name>A0ACC2CVC8_DIPCM</name>
<evidence type="ECO:0000313" key="2">
    <source>
        <dbReference type="Proteomes" id="UP001162992"/>
    </source>
</evidence>
<proteinExistence type="predicted"/>
<comment type="caution">
    <text evidence="1">The sequence shown here is derived from an EMBL/GenBank/DDBJ whole genome shotgun (WGS) entry which is preliminary data.</text>
</comment>